<evidence type="ECO:0008006" key="3">
    <source>
        <dbReference type="Google" id="ProtNLM"/>
    </source>
</evidence>
<dbReference type="InterPro" id="IPR015424">
    <property type="entry name" value="PyrdxlP-dep_Trfase"/>
</dbReference>
<dbReference type="PANTHER" id="PTHR30244">
    <property type="entry name" value="TRANSAMINASE"/>
    <property type="match status" value="1"/>
</dbReference>
<reference evidence="1 2" key="1">
    <citation type="submission" date="2024-04" db="EMBL/GenBank/DDBJ databases">
        <title>Tritrichomonas musculus Genome.</title>
        <authorList>
            <person name="Alves-Ferreira E."/>
            <person name="Grigg M."/>
            <person name="Lorenzi H."/>
            <person name="Galac M."/>
        </authorList>
    </citation>
    <scope>NUCLEOTIDE SEQUENCE [LARGE SCALE GENOMIC DNA]</scope>
    <source>
        <strain evidence="1 2">EAF2021</strain>
    </source>
</reference>
<gene>
    <name evidence="1" type="ORF">M9Y10_045962</name>
</gene>
<dbReference type="Pfam" id="PF01041">
    <property type="entry name" value="DegT_DnrJ_EryC1"/>
    <property type="match status" value="1"/>
</dbReference>
<evidence type="ECO:0000313" key="2">
    <source>
        <dbReference type="Proteomes" id="UP001470230"/>
    </source>
</evidence>
<dbReference type="Gene3D" id="3.40.640.10">
    <property type="entry name" value="Type I PLP-dependent aspartate aminotransferase-like (Major domain)"/>
    <property type="match status" value="1"/>
</dbReference>
<organism evidence="1 2">
    <name type="scientific">Tritrichomonas musculus</name>
    <dbReference type="NCBI Taxonomy" id="1915356"/>
    <lineage>
        <taxon>Eukaryota</taxon>
        <taxon>Metamonada</taxon>
        <taxon>Parabasalia</taxon>
        <taxon>Tritrichomonadida</taxon>
        <taxon>Tritrichomonadidae</taxon>
        <taxon>Tritrichomonas</taxon>
    </lineage>
</organism>
<dbReference type="Proteomes" id="UP001470230">
    <property type="component" value="Unassembled WGS sequence"/>
</dbReference>
<sequence>MFTSISPRCSNQEINDVVSVLRKGWLAPGENASTLEKETSRKCGKKSGVLVNSKASALLISFLSAGIHQGVHVLTPALTDTSIIAILKQIGAIIDFYDVSLDNFTLTPEELSNLITKEINYVIISNPLGTHYDYSAIKQSKSIVIIEDLYFSLVENPSTDISILTFDQICSIALFANDQTAESALCMRDWGRVGTQNEDINARYDNYTLDGVKYDYKFVYGHLGFNFKSCEMSATLALRRFENCKEKVTDFQNLKSDFPDQEKSKSILISENGYCMLVKREQNKDEIAARLSAIQVSAHTMFSSDLVLADGEQFKNAKDLFDNYMFVYRTFDFTKNKLAFSVVLE</sequence>
<dbReference type="InterPro" id="IPR000653">
    <property type="entry name" value="DegT/StrS_aminotransferase"/>
</dbReference>
<proteinExistence type="predicted"/>
<evidence type="ECO:0000313" key="1">
    <source>
        <dbReference type="EMBL" id="KAK8883312.1"/>
    </source>
</evidence>
<comment type="caution">
    <text evidence="1">The sequence shown here is derived from an EMBL/GenBank/DDBJ whole genome shotgun (WGS) entry which is preliminary data.</text>
</comment>
<dbReference type="PANTHER" id="PTHR30244:SF34">
    <property type="entry name" value="DTDP-4-AMINO-4,6-DIDEOXYGALACTOSE TRANSAMINASE"/>
    <property type="match status" value="1"/>
</dbReference>
<dbReference type="SUPFAM" id="SSF53383">
    <property type="entry name" value="PLP-dependent transferases"/>
    <property type="match status" value="1"/>
</dbReference>
<keyword evidence="2" id="KW-1185">Reference proteome</keyword>
<name>A0ABR2JWR3_9EUKA</name>
<accession>A0ABR2JWR3</accession>
<dbReference type="InterPro" id="IPR015421">
    <property type="entry name" value="PyrdxlP-dep_Trfase_major"/>
</dbReference>
<dbReference type="EMBL" id="JAPFFF010000009">
    <property type="protein sequence ID" value="KAK8883312.1"/>
    <property type="molecule type" value="Genomic_DNA"/>
</dbReference>
<protein>
    <recommendedName>
        <fullName evidence="3">DegT/DnrJ/EryC1/StrS aminotransferase family protein</fullName>
    </recommendedName>
</protein>